<dbReference type="Proteomes" id="UP000887579">
    <property type="component" value="Unplaced"/>
</dbReference>
<dbReference type="WBParaSite" id="ES5_v2.g23000.t1">
    <property type="protein sequence ID" value="ES5_v2.g23000.t1"/>
    <property type="gene ID" value="ES5_v2.g23000"/>
</dbReference>
<sequence length="230" mass="24965">MKAFGSIRRLASSLRNPTRKASISPATSTNSAPEENIPSTSEPLDLSIPTKRPSSTQPNSPKKIATKKSKRALADVLETLYNRLQTSPSSTTPTTTTTSTIDKMTNENSSTTFHQHHQNDDEKIVEELPSKEQIIEKNLSYQAIKPIPSTLFPPPPSATVLSATTTPQHPPQVIDLSVTGQPGLANPNLPFRLSTSWLALAAMSNIFASTQNNNNNFTQITSPTSSYIPK</sequence>
<reference evidence="2" key="1">
    <citation type="submission" date="2022-11" db="UniProtKB">
        <authorList>
            <consortium name="WormBaseParasite"/>
        </authorList>
    </citation>
    <scope>IDENTIFICATION</scope>
</reference>
<evidence type="ECO:0000313" key="1">
    <source>
        <dbReference type="Proteomes" id="UP000887579"/>
    </source>
</evidence>
<accession>A0AC34G1B4</accession>
<name>A0AC34G1B4_9BILA</name>
<evidence type="ECO:0000313" key="2">
    <source>
        <dbReference type="WBParaSite" id="ES5_v2.g23000.t1"/>
    </source>
</evidence>
<proteinExistence type="predicted"/>
<protein>
    <submittedName>
        <fullName evidence="2">Uncharacterized protein</fullName>
    </submittedName>
</protein>
<organism evidence="1 2">
    <name type="scientific">Panagrolaimus sp. ES5</name>
    <dbReference type="NCBI Taxonomy" id="591445"/>
    <lineage>
        <taxon>Eukaryota</taxon>
        <taxon>Metazoa</taxon>
        <taxon>Ecdysozoa</taxon>
        <taxon>Nematoda</taxon>
        <taxon>Chromadorea</taxon>
        <taxon>Rhabditida</taxon>
        <taxon>Tylenchina</taxon>
        <taxon>Panagrolaimomorpha</taxon>
        <taxon>Panagrolaimoidea</taxon>
        <taxon>Panagrolaimidae</taxon>
        <taxon>Panagrolaimus</taxon>
    </lineage>
</organism>